<evidence type="ECO:0000256" key="7">
    <source>
        <dbReference type="SAM" id="MobiDB-lite"/>
    </source>
</evidence>
<keyword evidence="9" id="KW-1185">Reference proteome</keyword>
<evidence type="ECO:0000256" key="5">
    <source>
        <dbReference type="ARBA" id="ARBA00023172"/>
    </source>
</evidence>
<evidence type="ECO:0000256" key="1">
    <source>
        <dbReference type="ARBA" id="ARBA00002190"/>
    </source>
</evidence>
<keyword evidence="5 6" id="KW-0233">DNA recombination</keyword>
<dbReference type="InterPro" id="IPR001207">
    <property type="entry name" value="Transposase_mutator"/>
</dbReference>
<evidence type="ECO:0000313" key="9">
    <source>
        <dbReference type="Proteomes" id="UP000282060"/>
    </source>
</evidence>
<dbReference type="PANTHER" id="PTHR33217:SF8">
    <property type="entry name" value="MUTATOR FAMILY TRANSPOSASE"/>
    <property type="match status" value="1"/>
</dbReference>
<dbReference type="GO" id="GO:0006313">
    <property type="term" value="P:DNA transposition"/>
    <property type="evidence" value="ECO:0007669"/>
    <property type="project" value="UniProtKB-UniRule"/>
</dbReference>
<evidence type="ECO:0000256" key="4">
    <source>
        <dbReference type="ARBA" id="ARBA00023125"/>
    </source>
</evidence>
<keyword evidence="3 6" id="KW-0815">Transposition</keyword>
<accession>A0A3S0K9J9</accession>
<keyword evidence="4 6" id="KW-0238">DNA-binding</keyword>
<dbReference type="Pfam" id="PF00872">
    <property type="entry name" value="Transposase_mut"/>
    <property type="match status" value="1"/>
</dbReference>
<comment type="caution">
    <text evidence="8">The sequence shown here is derived from an EMBL/GenBank/DDBJ whole genome shotgun (WGS) entry which is preliminary data.</text>
</comment>
<comment type="function">
    <text evidence="1 6">Required for the transposition of the insertion element.</text>
</comment>
<dbReference type="Proteomes" id="UP000282060">
    <property type="component" value="Unassembled WGS sequence"/>
</dbReference>
<evidence type="ECO:0000256" key="6">
    <source>
        <dbReference type="RuleBase" id="RU365089"/>
    </source>
</evidence>
<reference evidence="8 9" key="1">
    <citation type="submission" date="2018-12" db="EMBL/GenBank/DDBJ databases">
        <authorList>
            <person name="Yu L."/>
        </authorList>
    </citation>
    <scope>NUCLEOTIDE SEQUENCE [LARGE SCALE GENOMIC DNA]</scope>
    <source>
        <strain evidence="8 9">HAW-EB5</strain>
    </source>
</reference>
<proteinExistence type="inferred from homology"/>
<keyword evidence="6" id="KW-0814">Transposable element</keyword>
<feature type="compositionally biased region" description="Basic and acidic residues" evidence="7">
    <location>
        <begin position="38"/>
        <end position="50"/>
    </location>
</feature>
<dbReference type="GO" id="GO:0004803">
    <property type="term" value="F:transposase activity"/>
    <property type="evidence" value="ECO:0007669"/>
    <property type="project" value="UniProtKB-UniRule"/>
</dbReference>
<evidence type="ECO:0000313" key="8">
    <source>
        <dbReference type="EMBL" id="RTR25695.1"/>
    </source>
</evidence>
<sequence>MSNSFDFEQALKAIQSGKEGVLTPLIKQLTEAALKAEPEHHLETCDETNRKNSTTIKTAKSANGSFELDTQRDCSGSFSSPLVKKNQIRLTDEIGRKILSKFALAMSYKGMRQHVSEMYALDVSQATNSSVTDRLITELKE</sequence>
<dbReference type="EMBL" id="RXNV01000028">
    <property type="protein sequence ID" value="RTR25695.1"/>
    <property type="molecule type" value="Genomic_DNA"/>
</dbReference>
<comment type="similarity">
    <text evidence="2 6">Belongs to the transposase mutator family.</text>
</comment>
<dbReference type="AlphaFoldDB" id="A0A3S0K9J9"/>
<dbReference type="PANTHER" id="PTHR33217">
    <property type="entry name" value="TRANSPOSASE FOR INSERTION SEQUENCE ELEMENT IS1081"/>
    <property type="match status" value="1"/>
</dbReference>
<feature type="region of interest" description="Disordered" evidence="7">
    <location>
        <begin position="38"/>
        <end position="58"/>
    </location>
</feature>
<dbReference type="OrthoDB" id="9793302at2"/>
<gene>
    <name evidence="8" type="ORF">EKG39_22940</name>
</gene>
<protein>
    <recommendedName>
        <fullName evidence="6">Mutator family transposase</fullName>
    </recommendedName>
</protein>
<evidence type="ECO:0000256" key="2">
    <source>
        <dbReference type="ARBA" id="ARBA00010961"/>
    </source>
</evidence>
<name>A0A3S0K9J9_9GAMM</name>
<dbReference type="GO" id="GO:0003677">
    <property type="term" value="F:DNA binding"/>
    <property type="evidence" value="ECO:0007669"/>
    <property type="project" value="UniProtKB-UniRule"/>
</dbReference>
<evidence type="ECO:0000256" key="3">
    <source>
        <dbReference type="ARBA" id="ARBA00022578"/>
    </source>
</evidence>
<organism evidence="8 9">
    <name type="scientific">Shewanella atlantica</name>
    <dbReference type="NCBI Taxonomy" id="271099"/>
    <lineage>
        <taxon>Bacteria</taxon>
        <taxon>Pseudomonadati</taxon>
        <taxon>Pseudomonadota</taxon>
        <taxon>Gammaproteobacteria</taxon>
        <taxon>Alteromonadales</taxon>
        <taxon>Shewanellaceae</taxon>
        <taxon>Shewanella</taxon>
    </lineage>
</organism>